<gene>
    <name evidence="3" type="ORF">ABWK59_03350</name>
</gene>
<keyword evidence="2" id="KW-0472">Membrane</keyword>
<organism evidence="3">
    <name type="scientific">Kitasatospora camelliae</name>
    <dbReference type="NCBI Taxonomy" id="3156397"/>
    <lineage>
        <taxon>Bacteria</taxon>
        <taxon>Bacillati</taxon>
        <taxon>Actinomycetota</taxon>
        <taxon>Actinomycetes</taxon>
        <taxon>Kitasatosporales</taxon>
        <taxon>Streptomycetaceae</taxon>
        <taxon>Kitasatospora</taxon>
    </lineage>
</organism>
<name>A0AAU8JP78_9ACTN</name>
<keyword evidence="2" id="KW-1133">Transmembrane helix</keyword>
<proteinExistence type="predicted"/>
<accession>A0AAU8JP78</accession>
<feature type="transmembrane region" description="Helical" evidence="2">
    <location>
        <begin position="7"/>
        <end position="30"/>
    </location>
</feature>
<protein>
    <submittedName>
        <fullName evidence="3">Uncharacterized protein</fullName>
    </submittedName>
</protein>
<feature type="compositionally biased region" description="Low complexity" evidence="1">
    <location>
        <begin position="55"/>
        <end position="102"/>
    </location>
</feature>
<reference evidence="3" key="1">
    <citation type="submission" date="2024-06" db="EMBL/GenBank/DDBJ databases">
        <title>The genome sequences of Kitasatospora sp. strain HUAS MG31.</title>
        <authorList>
            <person name="Mo P."/>
        </authorList>
    </citation>
    <scope>NUCLEOTIDE SEQUENCE</scope>
    <source>
        <strain evidence="3">HUAS MG31</strain>
    </source>
</reference>
<feature type="region of interest" description="Disordered" evidence="1">
    <location>
        <begin position="167"/>
        <end position="189"/>
    </location>
</feature>
<evidence type="ECO:0000256" key="2">
    <source>
        <dbReference type="SAM" id="Phobius"/>
    </source>
</evidence>
<dbReference type="EMBL" id="CP159872">
    <property type="protein sequence ID" value="XCM78036.1"/>
    <property type="molecule type" value="Genomic_DNA"/>
</dbReference>
<keyword evidence="2" id="KW-0812">Transmembrane</keyword>
<evidence type="ECO:0000256" key="1">
    <source>
        <dbReference type="SAM" id="MobiDB-lite"/>
    </source>
</evidence>
<evidence type="ECO:0000313" key="3">
    <source>
        <dbReference type="EMBL" id="XCM78036.1"/>
    </source>
</evidence>
<dbReference type="KEGG" id="kcm:ABWK59_03350"/>
<dbReference type="RefSeq" id="WP_354637779.1">
    <property type="nucleotide sequence ID" value="NZ_CP159872.1"/>
</dbReference>
<feature type="compositionally biased region" description="Polar residues" evidence="1">
    <location>
        <begin position="171"/>
        <end position="189"/>
    </location>
</feature>
<dbReference type="AlphaFoldDB" id="A0AAU8JP78"/>
<feature type="region of interest" description="Disordered" evidence="1">
    <location>
        <begin position="53"/>
        <end position="115"/>
    </location>
</feature>
<sequence length="189" mass="19010">MHRLARYLLVWICCTAFAVTAVFVAVGFVVDSTAEVPPTVRTVANGIGTAASAVAESPSARPSGSPASSWAAAPSGSPTAGGSPSAARTRPPTAPGTTVPVPQGSDRAGSCPGGPGVYTVKSEGGQVTLRYGAAAVCLISALPAPGFTTQTTQTSAQTLQVTFSSSHHRSQITSTVQPRAQSSVRETDL</sequence>